<protein>
    <submittedName>
        <fullName evidence="1">Uncharacterized protein</fullName>
    </submittedName>
</protein>
<gene>
    <name evidence="1" type="ORF">A6V39_00800</name>
</gene>
<keyword evidence="2" id="KW-1185">Reference proteome</keyword>
<evidence type="ECO:0000313" key="2">
    <source>
        <dbReference type="Proteomes" id="UP000077623"/>
    </source>
</evidence>
<proteinExistence type="predicted"/>
<dbReference type="EMBL" id="LWUJ01000010">
    <property type="protein sequence ID" value="OAL10590.1"/>
    <property type="molecule type" value="Genomic_DNA"/>
</dbReference>
<evidence type="ECO:0000313" key="1">
    <source>
        <dbReference type="EMBL" id="OAL10590.1"/>
    </source>
</evidence>
<organism evidence="1 2">
    <name type="scientific">Candidatus Mycoplasma haematobovis</name>
    <dbReference type="NCBI Taxonomy" id="432608"/>
    <lineage>
        <taxon>Bacteria</taxon>
        <taxon>Bacillati</taxon>
        <taxon>Mycoplasmatota</taxon>
        <taxon>Mollicutes</taxon>
        <taxon>Mycoplasmataceae</taxon>
        <taxon>Mycoplasma</taxon>
    </lineage>
</organism>
<dbReference type="RefSeq" id="WP_187149825.1">
    <property type="nucleotide sequence ID" value="NZ_LWUJ01000010.1"/>
</dbReference>
<comment type="caution">
    <text evidence="1">The sequence shown here is derived from an EMBL/GenBank/DDBJ whole genome shotgun (WGS) entry which is preliminary data.</text>
</comment>
<dbReference type="STRING" id="432608.A6V39_00800"/>
<reference evidence="2" key="1">
    <citation type="submission" date="2016-04" db="EMBL/GenBank/DDBJ databases">
        <authorList>
            <person name="Quiroz-Castaneda R.E."/>
            <person name="Martinez-Ocampo F."/>
        </authorList>
    </citation>
    <scope>NUCLEOTIDE SEQUENCE [LARGE SCALE GENOMIC DNA]</scope>
    <source>
        <strain evidence="2">INIFAP01</strain>
    </source>
</reference>
<dbReference type="Proteomes" id="UP000077623">
    <property type="component" value="Unassembled WGS sequence"/>
</dbReference>
<sequence>MTLGGKVVAVATTLGTIGGGVALTNHLITPTKPLGKTTSERLTSEGFDVNVTDWQTIFNAYNNNQNTHLFSLNNGEQKSKETLERKCQAALSERDAKDTTYKLAKRWCVKEEAVGVILGKLQLNVLKTETDEDNETHWSSKVERVKDILDVASKLGVLKTADENTNITKIKQECAKIIKFKTTSAEFDEKFKLAKEWCSA</sequence>
<accession>A0A1A9QFW5</accession>
<dbReference type="AlphaFoldDB" id="A0A1A9QFW5"/>
<name>A0A1A9QFW5_9MOLU</name>